<comment type="caution">
    <text evidence="2">The sequence shown here is derived from an EMBL/GenBank/DDBJ whole genome shotgun (WGS) entry which is preliminary data.</text>
</comment>
<dbReference type="Pfam" id="PF07045">
    <property type="entry name" value="DUF1330"/>
    <property type="match status" value="1"/>
</dbReference>
<dbReference type="InterPro" id="IPR010753">
    <property type="entry name" value="DUF1330"/>
</dbReference>
<gene>
    <name evidence="2" type="ORF">H8L32_22510</name>
</gene>
<dbReference type="EMBL" id="JACOGF010000014">
    <property type="protein sequence ID" value="MBC3920254.1"/>
    <property type="molecule type" value="Genomic_DNA"/>
</dbReference>
<protein>
    <submittedName>
        <fullName evidence="2">DUF1330 domain-containing protein</fullName>
    </submittedName>
</protein>
<name>A0ABR6ZWK2_9BURK</name>
<dbReference type="PANTHER" id="PTHR41521:SF4">
    <property type="entry name" value="BLR0684 PROTEIN"/>
    <property type="match status" value="1"/>
</dbReference>
<dbReference type="RefSeq" id="WP_186949611.1">
    <property type="nucleotide sequence ID" value="NZ_JACOGF010000014.1"/>
</dbReference>
<evidence type="ECO:0000313" key="3">
    <source>
        <dbReference type="Proteomes" id="UP000650424"/>
    </source>
</evidence>
<sequence>MSKAYVVAEIQVTNPEPYAEYRVLSTASVDEYGGKFLVRGGTRLQKEGGDDQHHEGWRTVIVEFPSLAQAQIWYDSVEYDKARAIRQANSIGRLFIMEGV</sequence>
<dbReference type="Proteomes" id="UP000650424">
    <property type="component" value="Unassembled WGS sequence"/>
</dbReference>
<keyword evidence="3" id="KW-1185">Reference proteome</keyword>
<feature type="domain" description="DUF1330" evidence="1">
    <location>
        <begin position="3"/>
        <end position="100"/>
    </location>
</feature>
<dbReference type="PANTHER" id="PTHR41521">
    <property type="match status" value="1"/>
</dbReference>
<evidence type="ECO:0000259" key="1">
    <source>
        <dbReference type="Pfam" id="PF07045"/>
    </source>
</evidence>
<evidence type="ECO:0000313" key="2">
    <source>
        <dbReference type="EMBL" id="MBC3920254.1"/>
    </source>
</evidence>
<dbReference type="SUPFAM" id="SSF54909">
    <property type="entry name" value="Dimeric alpha+beta barrel"/>
    <property type="match status" value="1"/>
</dbReference>
<organism evidence="2 3">
    <name type="scientific">Undibacterium hunanense</name>
    <dbReference type="NCBI Taxonomy" id="2762292"/>
    <lineage>
        <taxon>Bacteria</taxon>
        <taxon>Pseudomonadati</taxon>
        <taxon>Pseudomonadota</taxon>
        <taxon>Betaproteobacteria</taxon>
        <taxon>Burkholderiales</taxon>
        <taxon>Oxalobacteraceae</taxon>
        <taxon>Undibacterium</taxon>
    </lineage>
</organism>
<reference evidence="2 3" key="1">
    <citation type="submission" date="2020-08" db="EMBL/GenBank/DDBJ databases">
        <title>Novel species isolated from subtropical streams in China.</title>
        <authorList>
            <person name="Lu H."/>
        </authorList>
    </citation>
    <scope>NUCLEOTIDE SEQUENCE [LARGE SCALE GENOMIC DNA]</scope>
    <source>
        <strain evidence="2 3">CY18W</strain>
    </source>
</reference>
<proteinExistence type="predicted"/>
<dbReference type="InterPro" id="IPR011008">
    <property type="entry name" value="Dimeric_a/b-barrel"/>
</dbReference>
<accession>A0ABR6ZWK2</accession>
<dbReference type="Gene3D" id="3.30.70.100">
    <property type="match status" value="1"/>
</dbReference>